<dbReference type="Proteomes" id="UP000422108">
    <property type="component" value="Chromosome"/>
</dbReference>
<dbReference type="InterPro" id="IPR015914">
    <property type="entry name" value="PAPs_N"/>
</dbReference>
<dbReference type="SUPFAM" id="SSF49363">
    <property type="entry name" value="Purple acid phosphatase, N-terminal domain"/>
    <property type="match status" value="1"/>
</dbReference>
<gene>
    <name evidence="5" type="ORF">DSCOOX_33330</name>
</gene>
<evidence type="ECO:0000259" key="4">
    <source>
        <dbReference type="Pfam" id="PF16656"/>
    </source>
</evidence>
<name>A0A5K8ABR3_9BACT</name>
<dbReference type="PANTHER" id="PTHR22953">
    <property type="entry name" value="ACID PHOSPHATASE RELATED"/>
    <property type="match status" value="1"/>
</dbReference>
<feature type="domain" description="Calcineurin-like phosphoesterase" evidence="3">
    <location>
        <begin position="164"/>
        <end position="354"/>
    </location>
</feature>
<sequence>MRFYPFRCWPKIGLLCLCLTLTIACGGGEKTFTRSKSTSGPVPESPHSLTFWGQTATPQRIILNLTTTPATSQAVTWRTVVPVAHPQAQIAPASGLSDFDKNARSVAADTETVTLDDGRMLAHHAVVFDALAPDTVYAYRVGATGAWSEWNQFKTADDHPAPFKFVTFGDPQEEVRSKCSRVFRAAYQHAPDADFWHFVGDLVDNGDRDAEWAELFDAFGWIPRMTPMIFLPGNHAYPNRRRVKPDAFRIFDLWRPHFTLPENGPAGLEETVYFLDYQGVRMVMLNGNEKLAEQALWLDRILSRNPQPWTIAAIHQPVYNTGKWRNRSTLQDLFVPIFDKYAVDLVLQGHDHTYSRTYKLKNGTRVGPDEPGTVYVISVSGPKSYPVGPQHAALMEKSGTGRQLFQVIRVSQRHLEYEALDAAGTRYDAFVLKK</sequence>
<protein>
    <submittedName>
        <fullName evidence="5">Phosphoesterase</fullName>
    </submittedName>
</protein>
<evidence type="ECO:0000259" key="3">
    <source>
        <dbReference type="Pfam" id="PF00149"/>
    </source>
</evidence>
<evidence type="ECO:0000256" key="2">
    <source>
        <dbReference type="SAM" id="SignalP"/>
    </source>
</evidence>
<dbReference type="Pfam" id="PF16656">
    <property type="entry name" value="Pur_ac_phosph_N"/>
    <property type="match status" value="1"/>
</dbReference>
<feature type="signal peptide" evidence="2">
    <location>
        <begin position="1"/>
        <end position="26"/>
    </location>
</feature>
<evidence type="ECO:0000313" key="5">
    <source>
        <dbReference type="EMBL" id="BBO90153.1"/>
    </source>
</evidence>
<dbReference type="Gene3D" id="3.60.21.10">
    <property type="match status" value="1"/>
</dbReference>
<reference evidence="5 6" key="1">
    <citation type="submission" date="2019-11" db="EMBL/GenBank/DDBJ databases">
        <title>Comparative genomics of hydrocarbon-degrading Desulfosarcina strains.</title>
        <authorList>
            <person name="Watanabe M."/>
            <person name="Kojima H."/>
            <person name="Fukui M."/>
        </authorList>
    </citation>
    <scope>NUCLEOTIDE SEQUENCE [LARGE SCALE GENOMIC DNA]</scope>
    <source>
        <strain evidence="6">oXyS1</strain>
    </source>
</reference>
<dbReference type="GO" id="GO:0003993">
    <property type="term" value="F:acid phosphatase activity"/>
    <property type="evidence" value="ECO:0007669"/>
    <property type="project" value="InterPro"/>
</dbReference>
<dbReference type="InterPro" id="IPR004843">
    <property type="entry name" value="Calcineurin-like_PHP"/>
</dbReference>
<dbReference type="PROSITE" id="PS51257">
    <property type="entry name" value="PROKAR_LIPOPROTEIN"/>
    <property type="match status" value="1"/>
</dbReference>
<dbReference type="Gene3D" id="2.60.40.380">
    <property type="entry name" value="Purple acid phosphatase-like, N-terminal"/>
    <property type="match status" value="1"/>
</dbReference>
<dbReference type="PANTHER" id="PTHR22953:SF153">
    <property type="entry name" value="PURPLE ACID PHOSPHATASE"/>
    <property type="match status" value="1"/>
</dbReference>
<dbReference type="EMBL" id="AP021879">
    <property type="protein sequence ID" value="BBO90153.1"/>
    <property type="molecule type" value="Genomic_DNA"/>
</dbReference>
<dbReference type="GO" id="GO:0046872">
    <property type="term" value="F:metal ion binding"/>
    <property type="evidence" value="ECO:0007669"/>
    <property type="project" value="InterPro"/>
</dbReference>
<keyword evidence="1 2" id="KW-0732">Signal</keyword>
<feature type="chain" id="PRO_5024288300" evidence="2">
    <location>
        <begin position="27"/>
        <end position="434"/>
    </location>
</feature>
<dbReference type="InterPro" id="IPR008963">
    <property type="entry name" value="Purple_acid_Pase-like_N"/>
</dbReference>
<organism evidence="5 6">
    <name type="scientific">Desulfosarcina ovata subsp. ovata</name>
    <dbReference type="NCBI Taxonomy" id="2752305"/>
    <lineage>
        <taxon>Bacteria</taxon>
        <taxon>Pseudomonadati</taxon>
        <taxon>Thermodesulfobacteriota</taxon>
        <taxon>Desulfobacteria</taxon>
        <taxon>Desulfobacterales</taxon>
        <taxon>Desulfosarcinaceae</taxon>
        <taxon>Desulfosarcina</taxon>
    </lineage>
</organism>
<dbReference type="AlphaFoldDB" id="A0A5K8ABR3"/>
<dbReference type="RefSeq" id="WP_155311238.1">
    <property type="nucleotide sequence ID" value="NZ_AP021879.1"/>
</dbReference>
<proteinExistence type="predicted"/>
<accession>A0A5K8ABR3</accession>
<evidence type="ECO:0000256" key="1">
    <source>
        <dbReference type="ARBA" id="ARBA00022729"/>
    </source>
</evidence>
<dbReference type="Pfam" id="PF00149">
    <property type="entry name" value="Metallophos"/>
    <property type="match status" value="1"/>
</dbReference>
<dbReference type="InterPro" id="IPR039331">
    <property type="entry name" value="PAPs-like"/>
</dbReference>
<dbReference type="InterPro" id="IPR029052">
    <property type="entry name" value="Metallo-depent_PP-like"/>
</dbReference>
<keyword evidence="6" id="KW-1185">Reference proteome</keyword>
<dbReference type="SUPFAM" id="SSF56300">
    <property type="entry name" value="Metallo-dependent phosphatases"/>
    <property type="match status" value="1"/>
</dbReference>
<feature type="domain" description="Purple acid phosphatase N-terminal" evidence="4">
    <location>
        <begin position="58"/>
        <end position="155"/>
    </location>
</feature>
<evidence type="ECO:0000313" key="6">
    <source>
        <dbReference type="Proteomes" id="UP000422108"/>
    </source>
</evidence>